<dbReference type="PANTHER" id="PTHR13489:SF0">
    <property type="entry name" value="MINI-CHROMOSOME MAINTENANCE COMPLEX-BINDING PROTEIN"/>
    <property type="match status" value="1"/>
</dbReference>
<sequence>MISSLKITDWTPDYFIANQSNCNIILENLDILDEIPLLNNAPLHEFKDKQLVRFKGMIQDMHDPEYYLQQYEVKNNQTETFELKSGMYIDTAKCLVIIFILKFYFIKPFKIFFCPY</sequence>
<evidence type="ECO:0000313" key="5">
    <source>
        <dbReference type="EMBL" id="AEY58896.1"/>
    </source>
</evidence>
<comment type="similarity">
    <text evidence="2">Belongs to the MCMBP family.</text>
</comment>
<accession>V9IEJ3</accession>
<comment type="subcellular location">
    <subcellularLocation>
        <location evidence="1">Nucleus</location>
    </subcellularLocation>
</comment>
<keyword evidence="4" id="KW-0539">Nucleus</keyword>
<dbReference type="GO" id="GO:0003682">
    <property type="term" value="F:chromatin binding"/>
    <property type="evidence" value="ECO:0007669"/>
    <property type="project" value="TreeGrafter"/>
</dbReference>
<protein>
    <recommendedName>
        <fullName evidence="3">Mini-chromosome maintenance complex-binding protein</fullName>
    </recommendedName>
</protein>
<evidence type="ECO:0000256" key="2">
    <source>
        <dbReference type="ARBA" id="ARBA00007925"/>
    </source>
</evidence>
<dbReference type="PANTHER" id="PTHR13489">
    <property type="entry name" value="MINI-CHROMOSOME MAINTENANCE COMPLEX-BINDING PROTEIN"/>
    <property type="match status" value="1"/>
</dbReference>
<evidence type="ECO:0000256" key="1">
    <source>
        <dbReference type="ARBA" id="ARBA00004123"/>
    </source>
</evidence>
<dbReference type="Pfam" id="PF09739">
    <property type="entry name" value="MCM_bind"/>
    <property type="match status" value="1"/>
</dbReference>
<proteinExistence type="evidence at transcript level"/>
<gene>
    <name evidence="5" type="ORF">ACCB01530.1</name>
</gene>
<reference evidence="5" key="1">
    <citation type="submission" date="2011-11" db="EMBL/GenBank/DDBJ databases">
        <title>Decoding the brain transcriptome of the Eastern honeybee (Apis cerana) based on pyrosequencing.</title>
        <authorList>
            <person name="Sun L."/>
            <person name="Zheng H."/>
            <person name="Wang Y."/>
            <person name="Xie X."/>
            <person name="Zhu Y."/>
            <person name="Gu W."/>
            <person name="Wang S."/>
        </authorList>
    </citation>
    <scope>NUCLEOTIDE SEQUENCE</scope>
    <source>
        <tissue evidence="5">Brain</tissue>
    </source>
</reference>
<dbReference type="GO" id="GO:0005634">
    <property type="term" value="C:nucleus"/>
    <property type="evidence" value="ECO:0007669"/>
    <property type="project" value="UniProtKB-SubCell"/>
</dbReference>
<organism evidence="5">
    <name type="scientific">Apis cerana</name>
    <name type="common">Indian honeybee</name>
    <dbReference type="NCBI Taxonomy" id="7461"/>
    <lineage>
        <taxon>Eukaryota</taxon>
        <taxon>Metazoa</taxon>
        <taxon>Ecdysozoa</taxon>
        <taxon>Arthropoda</taxon>
        <taxon>Hexapoda</taxon>
        <taxon>Insecta</taxon>
        <taxon>Pterygota</taxon>
        <taxon>Neoptera</taxon>
        <taxon>Endopterygota</taxon>
        <taxon>Hymenoptera</taxon>
        <taxon>Apocrita</taxon>
        <taxon>Aculeata</taxon>
        <taxon>Apoidea</taxon>
        <taxon>Anthophila</taxon>
        <taxon>Apidae</taxon>
        <taxon>Apis</taxon>
    </lineage>
</organism>
<dbReference type="GO" id="GO:0006261">
    <property type="term" value="P:DNA-templated DNA replication"/>
    <property type="evidence" value="ECO:0007669"/>
    <property type="project" value="TreeGrafter"/>
</dbReference>
<name>V9IEJ3_APICE</name>
<evidence type="ECO:0000256" key="3">
    <source>
        <dbReference type="ARBA" id="ARBA00015405"/>
    </source>
</evidence>
<evidence type="ECO:0000256" key="4">
    <source>
        <dbReference type="ARBA" id="ARBA00023242"/>
    </source>
</evidence>
<dbReference type="EMBL" id="JR039887">
    <property type="protein sequence ID" value="AEY58896.1"/>
    <property type="molecule type" value="mRNA"/>
</dbReference>
<dbReference type="InterPro" id="IPR019140">
    <property type="entry name" value="MCM_complex-bd"/>
</dbReference>
<dbReference type="AlphaFoldDB" id="V9IEJ3"/>